<protein>
    <submittedName>
        <fullName evidence="7">Uncharacterized protein</fullName>
    </submittedName>
</protein>
<accession>A0A0G4MMC6</accession>
<dbReference type="AlphaFoldDB" id="A0A0G4MMC6"/>
<dbReference type="EMBL" id="CVQH01023483">
    <property type="protein sequence ID" value="CRK35255.1"/>
    <property type="molecule type" value="Genomic_DNA"/>
</dbReference>
<proteinExistence type="predicted"/>
<dbReference type="Proteomes" id="UP000044602">
    <property type="component" value="Unassembled WGS sequence"/>
</dbReference>
<dbReference type="GO" id="GO:0000387">
    <property type="term" value="P:spliceosomal snRNP assembly"/>
    <property type="evidence" value="ECO:0007669"/>
    <property type="project" value="TreeGrafter"/>
</dbReference>
<evidence type="ECO:0000313" key="9">
    <source>
        <dbReference type="Proteomes" id="UP000045706"/>
    </source>
</evidence>
<sequence length="317" mass="33544">MPPFSPPSLSLSDEAKPNILQELSQIVSMLTTTIRPPPSVGDFLPLEEYESQTPETFFGGKPVLHHHLQGAKIWIPKSQSAALPVFTDASAAVSAPEGATLTGTTDDLTEQTIDLFVNSENFTIYSATATAGVSIPYPAISIHAVKQAGTLTDGTPLHAIWMQLELTDNADDEGSSVDLTIVPPVGSSVQQLYAAISACSDLHPDPVEEDDDEEEDRIVFEGEHEALEGFSGVLRGNANGGLPPPFPGSSGWITAENVNEYFDADGNWIGEGAEEGVSGELGEGAGRVRALDEVNGHEGGEEDSANKRPRVEEAPPS</sequence>
<feature type="compositionally biased region" description="Basic and acidic residues" evidence="5">
    <location>
        <begin position="289"/>
        <end position="317"/>
    </location>
</feature>
<dbReference type="EMBL" id="CVQI01009335">
    <property type="protein sequence ID" value="CRK18813.1"/>
    <property type="molecule type" value="Genomic_DNA"/>
</dbReference>
<gene>
    <name evidence="7" type="ORF">BN1708_016432</name>
    <name evidence="6" type="ORF">BN1723_011702</name>
</gene>
<dbReference type="Proteomes" id="UP000045706">
    <property type="component" value="Unassembled WGS sequence"/>
</dbReference>
<evidence type="ECO:0000313" key="6">
    <source>
        <dbReference type="EMBL" id="CRK18813.1"/>
    </source>
</evidence>
<evidence type="ECO:0000256" key="1">
    <source>
        <dbReference type="ARBA" id="ARBA00004123"/>
    </source>
</evidence>
<evidence type="ECO:0000256" key="3">
    <source>
        <dbReference type="ARBA" id="ARBA00022490"/>
    </source>
</evidence>
<feature type="region of interest" description="Disordered" evidence="5">
    <location>
        <begin position="269"/>
        <end position="317"/>
    </location>
</feature>
<organism evidence="7 8">
    <name type="scientific">Verticillium longisporum</name>
    <name type="common">Verticillium dahliae var. longisporum</name>
    <dbReference type="NCBI Taxonomy" id="100787"/>
    <lineage>
        <taxon>Eukaryota</taxon>
        <taxon>Fungi</taxon>
        <taxon>Dikarya</taxon>
        <taxon>Ascomycota</taxon>
        <taxon>Pezizomycotina</taxon>
        <taxon>Sordariomycetes</taxon>
        <taxon>Hypocreomycetidae</taxon>
        <taxon>Glomerellales</taxon>
        <taxon>Plectosphaerellaceae</taxon>
        <taxon>Verticillium</taxon>
    </lineage>
</organism>
<dbReference type="GO" id="GO:0045292">
    <property type="term" value="P:mRNA cis splicing, via spliceosome"/>
    <property type="evidence" value="ECO:0007669"/>
    <property type="project" value="TreeGrafter"/>
</dbReference>
<comment type="subcellular location">
    <subcellularLocation>
        <location evidence="2">Cytoplasm</location>
    </subcellularLocation>
    <subcellularLocation>
        <location evidence="1">Nucleus</location>
    </subcellularLocation>
</comment>
<keyword evidence="8" id="KW-1185">Reference proteome</keyword>
<evidence type="ECO:0000256" key="4">
    <source>
        <dbReference type="ARBA" id="ARBA00023242"/>
    </source>
</evidence>
<dbReference type="Pfam" id="PF03517">
    <property type="entry name" value="Voldacs"/>
    <property type="match status" value="1"/>
</dbReference>
<dbReference type="Gene3D" id="2.30.29.30">
    <property type="entry name" value="Pleckstrin-homology domain (PH domain)/Phosphotyrosine-binding domain (PTB)"/>
    <property type="match status" value="1"/>
</dbReference>
<dbReference type="InterPro" id="IPR039924">
    <property type="entry name" value="ICln/Lot5/Saf5"/>
</dbReference>
<keyword evidence="4" id="KW-0539">Nucleus</keyword>
<dbReference type="GO" id="GO:0034715">
    <property type="term" value="C:pICln-Sm protein complex"/>
    <property type="evidence" value="ECO:0007669"/>
    <property type="project" value="TreeGrafter"/>
</dbReference>
<keyword evidence="3" id="KW-0963">Cytoplasm</keyword>
<evidence type="ECO:0000256" key="5">
    <source>
        <dbReference type="SAM" id="MobiDB-lite"/>
    </source>
</evidence>
<dbReference type="PANTHER" id="PTHR21399:SF0">
    <property type="entry name" value="METHYLOSOME SUBUNIT PICLN"/>
    <property type="match status" value="1"/>
</dbReference>
<dbReference type="PANTHER" id="PTHR21399">
    <property type="entry name" value="CHLORIDE CONDUCTANCE REGULATORY PROTEIN ICLN"/>
    <property type="match status" value="1"/>
</dbReference>
<dbReference type="GO" id="GO:0005829">
    <property type="term" value="C:cytosol"/>
    <property type="evidence" value="ECO:0007669"/>
    <property type="project" value="TreeGrafter"/>
</dbReference>
<reference evidence="8 9" key="1">
    <citation type="submission" date="2015-05" db="EMBL/GenBank/DDBJ databases">
        <authorList>
            <person name="Fogelqvist Johan"/>
        </authorList>
    </citation>
    <scope>NUCLEOTIDE SEQUENCE [LARGE SCALE GENOMIC DNA]</scope>
    <source>
        <strain evidence="7">VL1</strain>
        <strain evidence="6">VL2</strain>
    </source>
</reference>
<name>A0A0G4MMC6_VERLO</name>
<dbReference type="GO" id="GO:0005681">
    <property type="term" value="C:spliceosomal complex"/>
    <property type="evidence" value="ECO:0007669"/>
    <property type="project" value="TreeGrafter"/>
</dbReference>
<evidence type="ECO:0000313" key="7">
    <source>
        <dbReference type="EMBL" id="CRK35255.1"/>
    </source>
</evidence>
<evidence type="ECO:0000256" key="2">
    <source>
        <dbReference type="ARBA" id="ARBA00004496"/>
    </source>
</evidence>
<evidence type="ECO:0000313" key="8">
    <source>
        <dbReference type="Proteomes" id="UP000044602"/>
    </source>
</evidence>
<dbReference type="InterPro" id="IPR011993">
    <property type="entry name" value="PH-like_dom_sf"/>
</dbReference>